<organism evidence="2 3">
    <name type="scientific">Homarus americanus</name>
    <name type="common">American lobster</name>
    <dbReference type="NCBI Taxonomy" id="6706"/>
    <lineage>
        <taxon>Eukaryota</taxon>
        <taxon>Metazoa</taxon>
        <taxon>Ecdysozoa</taxon>
        <taxon>Arthropoda</taxon>
        <taxon>Crustacea</taxon>
        <taxon>Multicrustacea</taxon>
        <taxon>Malacostraca</taxon>
        <taxon>Eumalacostraca</taxon>
        <taxon>Eucarida</taxon>
        <taxon>Decapoda</taxon>
        <taxon>Pleocyemata</taxon>
        <taxon>Astacidea</taxon>
        <taxon>Nephropoidea</taxon>
        <taxon>Nephropidae</taxon>
        <taxon>Homarus</taxon>
    </lineage>
</organism>
<protein>
    <submittedName>
        <fullName evidence="2">Uncharacterized protein</fullName>
    </submittedName>
</protein>
<reference evidence="2" key="1">
    <citation type="journal article" date="2021" name="Sci. Adv.">
        <title>The American lobster genome reveals insights on longevity, neural, and immune adaptations.</title>
        <authorList>
            <person name="Polinski J.M."/>
            <person name="Zimin A.V."/>
            <person name="Clark K.F."/>
            <person name="Kohn A.B."/>
            <person name="Sadowski N."/>
            <person name="Timp W."/>
            <person name="Ptitsyn A."/>
            <person name="Khanna P."/>
            <person name="Romanova D.Y."/>
            <person name="Williams P."/>
            <person name="Greenwood S.J."/>
            <person name="Moroz L.L."/>
            <person name="Walt D.R."/>
            <person name="Bodnar A.G."/>
        </authorList>
    </citation>
    <scope>NUCLEOTIDE SEQUENCE</scope>
    <source>
        <strain evidence="2">GMGI-L3</strain>
    </source>
</reference>
<proteinExistence type="predicted"/>
<comment type="caution">
    <text evidence="2">The sequence shown here is derived from an EMBL/GenBank/DDBJ whole genome shotgun (WGS) entry which is preliminary data.</text>
</comment>
<name>A0A8J5N3U7_HOMAM</name>
<keyword evidence="3" id="KW-1185">Reference proteome</keyword>
<evidence type="ECO:0000313" key="3">
    <source>
        <dbReference type="Proteomes" id="UP000747542"/>
    </source>
</evidence>
<feature type="region of interest" description="Disordered" evidence="1">
    <location>
        <begin position="1"/>
        <end position="44"/>
    </location>
</feature>
<gene>
    <name evidence="2" type="ORF">Hamer_G007015</name>
</gene>
<evidence type="ECO:0000256" key="1">
    <source>
        <dbReference type="SAM" id="MobiDB-lite"/>
    </source>
</evidence>
<dbReference type="AlphaFoldDB" id="A0A8J5N3U7"/>
<sequence>MQALARDHHMPPSVKDHKLKGVDPNPRLSLVEERNRRRPLPDPLLHPDVVCQGYVLAIVKTGALGLHLYTITSKKSGNQTGNS</sequence>
<dbReference type="EMBL" id="JAHLQT010010484">
    <property type="protein sequence ID" value="KAG7172776.1"/>
    <property type="molecule type" value="Genomic_DNA"/>
</dbReference>
<accession>A0A8J5N3U7</accession>
<evidence type="ECO:0000313" key="2">
    <source>
        <dbReference type="EMBL" id="KAG7172776.1"/>
    </source>
</evidence>
<dbReference type="Proteomes" id="UP000747542">
    <property type="component" value="Unassembled WGS sequence"/>
</dbReference>
<feature type="compositionally biased region" description="Basic and acidic residues" evidence="1">
    <location>
        <begin position="1"/>
        <end position="21"/>
    </location>
</feature>